<gene>
    <name evidence="2" type="ORF">LSP00402_LOCUS14620</name>
</gene>
<accession>A0A7S2TWT6</accession>
<keyword evidence="1" id="KW-0472">Membrane</keyword>
<organism evidence="2">
    <name type="scientific">Lotharella oceanica</name>
    <dbReference type="NCBI Taxonomy" id="641309"/>
    <lineage>
        <taxon>Eukaryota</taxon>
        <taxon>Sar</taxon>
        <taxon>Rhizaria</taxon>
        <taxon>Cercozoa</taxon>
        <taxon>Chlorarachniophyceae</taxon>
        <taxon>Lotharella</taxon>
    </lineage>
</organism>
<evidence type="ECO:0000313" key="2">
    <source>
        <dbReference type="EMBL" id="CAD9770632.1"/>
    </source>
</evidence>
<evidence type="ECO:0000256" key="1">
    <source>
        <dbReference type="SAM" id="Phobius"/>
    </source>
</evidence>
<feature type="transmembrane region" description="Helical" evidence="1">
    <location>
        <begin position="107"/>
        <end position="126"/>
    </location>
</feature>
<dbReference type="AlphaFoldDB" id="A0A7S2TWT6"/>
<keyword evidence="1" id="KW-0812">Transmembrane</keyword>
<protein>
    <submittedName>
        <fullName evidence="2">Uncharacterized protein</fullName>
    </submittedName>
</protein>
<keyword evidence="1" id="KW-1133">Transmembrane helix</keyword>
<proteinExistence type="predicted"/>
<sequence>MGSPRAGCKHQKLPARYPLLTLRGYSNLGARTASSTPGLQTPSVPAWKYRTALRAAKKKTDEEEDEVPSLKEIQERMEREAPGFIANPLPEQKPRREAELVENVTQFVRVVTIAIVALITYAALVIDGDAKLPSWLTDL</sequence>
<dbReference type="EMBL" id="HBHP01023527">
    <property type="protein sequence ID" value="CAD9770632.1"/>
    <property type="molecule type" value="Transcribed_RNA"/>
</dbReference>
<name>A0A7S2TWT6_9EUKA</name>
<reference evidence="2" key="1">
    <citation type="submission" date="2021-01" db="EMBL/GenBank/DDBJ databases">
        <authorList>
            <person name="Corre E."/>
            <person name="Pelletier E."/>
            <person name="Niang G."/>
            <person name="Scheremetjew M."/>
            <person name="Finn R."/>
            <person name="Kale V."/>
            <person name="Holt S."/>
            <person name="Cochrane G."/>
            <person name="Meng A."/>
            <person name="Brown T."/>
            <person name="Cohen L."/>
        </authorList>
    </citation>
    <scope>NUCLEOTIDE SEQUENCE</scope>
    <source>
        <strain evidence="2">CCMP622</strain>
    </source>
</reference>